<proteinExistence type="predicted"/>
<evidence type="ECO:0000256" key="1">
    <source>
        <dbReference type="SAM" id="Phobius"/>
    </source>
</evidence>
<feature type="transmembrane region" description="Helical" evidence="1">
    <location>
        <begin position="90"/>
        <end position="111"/>
    </location>
</feature>
<evidence type="ECO:0000313" key="2">
    <source>
        <dbReference type="EMBL" id="QKU33893.1"/>
    </source>
</evidence>
<keyword evidence="1" id="KW-0812">Transmembrane</keyword>
<dbReference type="RefSeq" id="YP_010780503.1">
    <property type="nucleotide sequence ID" value="NC_075038.1"/>
</dbReference>
<protein>
    <submittedName>
        <fullName evidence="2">Putative ORFan</fullName>
    </submittedName>
</protein>
<dbReference type="KEGG" id="vg:80517194"/>
<dbReference type="GeneID" id="80517194"/>
<name>A0A6N1NPF9_9VIRU</name>
<keyword evidence="1" id="KW-0472">Membrane</keyword>
<keyword evidence="1" id="KW-1133">Transmembrane helix</keyword>
<dbReference type="EMBL" id="MF405918">
    <property type="protein sequence ID" value="QKU33893.1"/>
    <property type="molecule type" value="Genomic_DNA"/>
</dbReference>
<sequence length="114" mass="12924">MNNTNIPDQYAPYQNNEFGFNELINNSSDNTTETIQPTAPLDVFTTPQPSITQLTVGQYLINMKNAIFGIGTDLASQGFHIDIFTKDNRLFYLGLFLIIIFIVYLFILNLATCY</sequence>
<organism evidence="2">
    <name type="scientific">Tupanvirus deep ocean</name>
    <dbReference type="NCBI Taxonomy" id="2126984"/>
    <lineage>
        <taxon>Viruses</taxon>
        <taxon>Varidnaviria</taxon>
        <taxon>Bamfordvirae</taxon>
        <taxon>Nucleocytoviricota</taxon>
        <taxon>Megaviricetes</taxon>
        <taxon>Imitervirales</taxon>
        <taxon>Mimiviridae</taxon>
        <taxon>Megamimivirinae</taxon>
        <taxon>Tupanvirus</taxon>
        <taxon>Tupanvirus altamarinense</taxon>
    </lineage>
</organism>
<accession>A0A6N1NPF9</accession>
<reference evidence="2" key="2">
    <citation type="journal article" date="2018" name="Nat. Commun.">
        <title>Tailed giant Tupanvirus possesses the most complete translational apparatus of the known virosphere.</title>
        <authorList>
            <person name="Abrahao J."/>
            <person name="Silva L."/>
            <person name="Silva L.S."/>
            <person name="Khalil J.Y.B."/>
            <person name="Rodrigues R."/>
            <person name="Arantes T."/>
            <person name="Assis F."/>
            <person name="Boratto P."/>
            <person name="Andrade M."/>
            <person name="Kroon E.G."/>
            <person name="Ribeiro B."/>
            <person name="Bergier I."/>
            <person name="Seligmann H."/>
            <person name="Ghigo E."/>
            <person name="Colson P."/>
            <person name="Levasseur A."/>
            <person name="Kroemer G."/>
            <person name="Raoult D."/>
            <person name="La Scola B."/>
        </authorList>
    </citation>
    <scope>NUCLEOTIDE SEQUENCE [LARGE SCALE GENOMIC DNA]</scope>
    <source>
        <strain evidence="2">Deep ocean</strain>
    </source>
</reference>
<reference evidence="2" key="1">
    <citation type="submission" date="2017-06" db="EMBL/GenBank/DDBJ databases">
        <authorList>
            <person name="Assis F.L."/>
            <person name="Abrahao J.S."/>
            <person name="Silva L."/>
            <person name="Khalil J.B."/>
            <person name="Rodrigues R."/>
            <person name="Silva L.S."/>
            <person name="Boratto P."/>
            <person name="Andrade M."/>
            <person name="Kroon E.G."/>
            <person name="Ribeiro B."/>
            <person name="Bergier I."/>
            <person name="Seligmann H."/>
            <person name="Ghigo E."/>
            <person name="Colson P."/>
            <person name="Levasseur A."/>
            <person name="Raoult D."/>
            <person name="Scola B.L."/>
        </authorList>
    </citation>
    <scope>NUCLEOTIDE SEQUENCE</scope>
    <source>
        <strain evidence="2">Deep ocean</strain>
    </source>
</reference>